<accession>A0A2S7T6F6</accession>
<keyword evidence="1" id="KW-1133">Transmembrane helix</keyword>
<organism evidence="2 3">
    <name type="scientific">Aureicoccus marinus</name>
    <dbReference type="NCBI Taxonomy" id="754435"/>
    <lineage>
        <taxon>Bacteria</taxon>
        <taxon>Pseudomonadati</taxon>
        <taxon>Bacteroidota</taxon>
        <taxon>Flavobacteriia</taxon>
        <taxon>Flavobacteriales</taxon>
        <taxon>Flavobacteriaceae</taxon>
        <taxon>Aureicoccus</taxon>
    </lineage>
</organism>
<dbReference type="OrthoDB" id="1436004at2"/>
<keyword evidence="1" id="KW-0812">Transmembrane</keyword>
<evidence type="ECO:0000256" key="1">
    <source>
        <dbReference type="SAM" id="Phobius"/>
    </source>
</evidence>
<feature type="transmembrane region" description="Helical" evidence="1">
    <location>
        <begin position="57"/>
        <end position="77"/>
    </location>
</feature>
<keyword evidence="3" id="KW-1185">Reference proteome</keyword>
<dbReference type="EMBL" id="MQVX01000001">
    <property type="protein sequence ID" value="PQJ15036.1"/>
    <property type="molecule type" value="Genomic_DNA"/>
</dbReference>
<evidence type="ECO:0000313" key="2">
    <source>
        <dbReference type="EMBL" id="PQJ15036.1"/>
    </source>
</evidence>
<name>A0A2S7T6F6_9FLAO</name>
<dbReference type="Proteomes" id="UP000239366">
    <property type="component" value="Unassembled WGS sequence"/>
</dbReference>
<feature type="transmembrane region" description="Helical" evidence="1">
    <location>
        <begin position="97"/>
        <end position="120"/>
    </location>
</feature>
<reference evidence="3" key="1">
    <citation type="submission" date="2016-11" db="EMBL/GenBank/DDBJ databases">
        <title>Trade-off between light-utilization and light-protection in marine flavobacteria.</title>
        <authorList>
            <person name="Kumagai Y."/>
            <person name="Yoshizawa S."/>
            <person name="Kogure K."/>
        </authorList>
    </citation>
    <scope>NUCLEOTIDE SEQUENCE [LARGE SCALE GENOMIC DNA]</scope>
    <source>
        <strain evidence="3">SG-18</strain>
    </source>
</reference>
<feature type="transmembrane region" description="Helical" evidence="1">
    <location>
        <begin position="25"/>
        <end position="45"/>
    </location>
</feature>
<gene>
    <name evidence="2" type="ORF">BST99_04175</name>
</gene>
<dbReference type="RefSeq" id="WP_105000687.1">
    <property type="nucleotide sequence ID" value="NZ_MQVX01000001.1"/>
</dbReference>
<evidence type="ECO:0000313" key="3">
    <source>
        <dbReference type="Proteomes" id="UP000239366"/>
    </source>
</evidence>
<sequence length="157" mass="18669">MGLIVISDFYSLFTDEFYVLKKENYLTLLVALPYWLYLVVVGLKIQQEENTDPAMRNLEFLVYFALAGGLWQVWTVYRDWSQYAELQQHYILPESFYPMGIAILSSFALLYLFSLYTFNVRKRHIGPYRRDQWEESFEAWEEFSLGQEGEVPLDQAD</sequence>
<protein>
    <recommendedName>
        <fullName evidence="4">ABC transporter permease</fullName>
    </recommendedName>
</protein>
<proteinExistence type="predicted"/>
<evidence type="ECO:0008006" key="4">
    <source>
        <dbReference type="Google" id="ProtNLM"/>
    </source>
</evidence>
<dbReference type="AlphaFoldDB" id="A0A2S7T6F6"/>
<keyword evidence="1" id="KW-0472">Membrane</keyword>
<comment type="caution">
    <text evidence="2">The sequence shown here is derived from an EMBL/GenBank/DDBJ whole genome shotgun (WGS) entry which is preliminary data.</text>
</comment>